<reference evidence="8" key="1">
    <citation type="submission" date="2016-04" db="EMBL/GenBank/DDBJ databases">
        <title>Comparative genomics of biotechnologically important yeasts.</title>
        <authorList>
            <consortium name="DOE Joint Genome Institute"/>
            <person name="Riley R."/>
            <person name="Haridas S."/>
            <person name="Wolfe K.H."/>
            <person name="Lopes M.R."/>
            <person name="Hittinger C.T."/>
            <person name="Goker M."/>
            <person name="Salamov A."/>
            <person name="Wisecaver J."/>
            <person name="Long T.M."/>
            <person name="Aerts A.L."/>
            <person name="Barry K."/>
            <person name="Choi C."/>
            <person name="Clum A."/>
            <person name="Coughlan A.Y."/>
            <person name="Deshpande S."/>
            <person name="Douglass A.P."/>
            <person name="Hanson S.J."/>
            <person name="Klenk H.-P."/>
            <person name="Labutti K."/>
            <person name="Lapidus A."/>
            <person name="Lindquist E."/>
            <person name="Lipzen A."/>
            <person name="Meier-Kolthoff J.P."/>
            <person name="Ohm R.A."/>
            <person name="Otillar R.P."/>
            <person name="Pangilinan J."/>
            <person name="Peng Y."/>
            <person name="Rokas A."/>
            <person name="Rosa C.A."/>
            <person name="Scheuner C."/>
            <person name="Sibirny A.A."/>
            <person name="Slot J.C."/>
            <person name="Stielow J.B."/>
            <person name="Sun H."/>
            <person name="Kurtzman C.P."/>
            <person name="Blackwell M."/>
            <person name="Grigoriev I.V."/>
            <person name="Jeffries T.W."/>
        </authorList>
    </citation>
    <scope>NUCLEOTIDE SEQUENCE [LARGE SCALE GENOMIC DNA]</scope>
    <source>
        <strain evidence="8">NRRL YB-2248</strain>
    </source>
</reference>
<evidence type="ECO:0000313" key="7">
    <source>
        <dbReference type="EMBL" id="ODV85193.1"/>
    </source>
</evidence>
<comment type="similarity">
    <text evidence="2">Belongs to the UPF0220 family.</text>
</comment>
<protein>
    <recommendedName>
        <fullName evidence="9">Vacuolar protein sorting-associated protein 68</fullName>
    </recommendedName>
</protein>
<dbReference type="OrthoDB" id="268928at2759"/>
<gene>
    <name evidence="7" type="ORF">CANARDRAFT_7842</name>
</gene>
<name>A0A1E4T0B2_9ASCO</name>
<proteinExistence type="inferred from homology"/>
<dbReference type="Proteomes" id="UP000094801">
    <property type="component" value="Unassembled WGS sequence"/>
</dbReference>
<organism evidence="7 8">
    <name type="scientific">[Candida] arabinofermentans NRRL YB-2248</name>
    <dbReference type="NCBI Taxonomy" id="983967"/>
    <lineage>
        <taxon>Eukaryota</taxon>
        <taxon>Fungi</taxon>
        <taxon>Dikarya</taxon>
        <taxon>Ascomycota</taxon>
        <taxon>Saccharomycotina</taxon>
        <taxon>Pichiomycetes</taxon>
        <taxon>Pichiales</taxon>
        <taxon>Pichiaceae</taxon>
        <taxon>Ogataea</taxon>
        <taxon>Ogataea/Candida clade</taxon>
    </lineage>
</organism>
<dbReference type="EMBL" id="KV453853">
    <property type="protein sequence ID" value="ODV85193.1"/>
    <property type="molecule type" value="Genomic_DNA"/>
</dbReference>
<evidence type="ECO:0000256" key="2">
    <source>
        <dbReference type="ARBA" id="ARBA00005335"/>
    </source>
</evidence>
<sequence length="173" mass="18947">MGQERLFRFPVFKLPTSQALKSVAIYLAGALYSLGFWSMIDAAIYSKTVNASIVHVTFVDWIPFVCSTMGMIIVNSIDKSQLIQSDGGFSGMGGGMMWQARIVLFVGFSLLAIGISGAFLVLILKFLIKGFNEMPTLGMGLENVGANLSVMFSCIVLWVVQNMEDDYNYSLAL</sequence>
<evidence type="ECO:0000313" key="8">
    <source>
        <dbReference type="Proteomes" id="UP000094801"/>
    </source>
</evidence>
<feature type="transmembrane region" description="Helical" evidence="6">
    <location>
        <begin position="20"/>
        <end position="40"/>
    </location>
</feature>
<evidence type="ECO:0000256" key="4">
    <source>
        <dbReference type="ARBA" id="ARBA00022989"/>
    </source>
</evidence>
<evidence type="ECO:0000256" key="3">
    <source>
        <dbReference type="ARBA" id="ARBA00022692"/>
    </source>
</evidence>
<evidence type="ECO:0000256" key="5">
    <source>
        <dbReference type="ARBA" id="ARBA00023136"/>
    </source>
</evidence>
<dbReference type="STRING" id="983967.A0A1E4T0B2"/>
<dbReference type="Pfam" id="PF05255">
    <property type="entry name" value="UPF0220"/>
    <property type="match status" value="1"/>
</dbReference>
<feature type="transmembrane region" description="Helical" evidence="6">
    <location>
        <begin position="144"/>
        <end position="160"/>
    </location>
</feature>
<keyword evidence="5 6" id="KW-0472">Membrane</keyword>
<dbReference type="InterPro" id="IPR007919">
    <property type="entry name" value="UPF0220"/>
</dbReference>
<feature type="transmembrane region" description="Helical" evidence="6">
    <location>
        <begin position="52"/>
        <end position="74"/>
    </location>
</feature>
<dbReference type="GO" id="GO:0016020">
    <property type="term" value="C:membrane"/>
    <property type="evidence" value="ECO:0007669"/>
    <property type="project" value="UniProtKB-SubCell"/>
</dbReference>
<evidence type="ECO:0000256" key="1">
    <source>
        <dbReference type="ARBA" id="ARBA00004141"/>
    </source>
</evidence>
<keyword evidence="8" id="KW-1185">Reference proteome</keyword>
<keyword evidence="3 6" id="KW-0812">Transmembrane</keyword>
<dbReference type="PANTHER" id="PTHR13180">
    <property type="entry name" value="SMALL MEMBRANE PROTEIN-RELATED"/>
    <property type="match status" value="1"/>
</dbReference>
<evidence type="ECO:0008006" key="9">
    <source>
        <dbReference type="Google" id="ProtNLM"/>
    </source>
</evidence>
<comment type="subcellular location">
    <subcellularLocation>
        <location evidence="1">Membrane</location>
        <topology evidence="1">Multi-pass membrane protein</topology>
    </subcellularLocation>
</comment>
<dbReference type="AlphaFoldDB" id="A0A1E4T0B2"/>
<feature type="transmembrane region" description="Helical" evidence="6">
    <location>
        <begin position="102"/>
        <end position="124"/>
    </location>
</feature>
<evidence type="ECO:0000256" key="6">
    <source>
        <dbReference type="SAM" id="Phobius"/>
    </source>
</evidence>
<accession>A0A1E4T0B2</accession>
<keyword evidence="4 6" id="KW-1133">Transmembrane helix</keyword>